<feature type="compositionally biased region" description="Basic and acidic residues" evidence="1">
    <location>
        <begin position="51"/>
        <end position="60"/>
    </location>
</feature>
<proteinExistence type="predicted"/>
<evidence type="ECO:0000313" key="3">
    <source>
        <dbReference type="Proteomes" id="UP000566819"/>
    </source>
</evidence>
<organism evidence="2 3">
    <name type="scientific">Cudoniella acicularis</name>
    <dbReference type="NCBI Taxonomy" id="354080"/>
    <lineage>
        <taxon>Eukaryota</taxon>
        <taxon>Fungi</taxon>
        <taxon>Dikarya</taxon>
        <taxon>Ascomycota</taxon>
        <taxon>Pezizomycotina</taxon>
        <taxon>Leotiomycetes</taxon>
        <taxon>Helotiales</taxon>
        <taxon>Tricladiaceae</taxon>
        <taxon>Cudoniella</taxon>
    </lineage>
</organism>
<feature type="compositionally biased region" description="Polar residues" evidence="1">
    <location>
        <begin position="72"/>
        <end position="86"/>
    </location>
</feature>
<dbReference type="EMBL" id="JAAMPI010000027">
    <property type="protein sequence ID" value="KAF4637306.1"/>
    <property type="molecule type" value="Genomic_DNA"/>
</dbReference>
<sequence>MTKTTSARNFQDHLEAAGMQVKKTTPWTASDVLDVDYSELWARVRAAKHVSPDREELRMAEDEDEDGEGRSEATTQITDTTSIQPHKTSRHYAEEMLHPRWIAISEDIRGDEMEHLETQLDLRCAGDDGAAPLESGLRTIQNTIGDLFADIASEQSEKIDNSLKWSDGTGSFYVISDAPYPLPPSRPLPATSNIQMVYDAGGVSAVWSISDAFCRVKILDPCATQEHVTLDYLHNKHPLSFATLDVHYHAEYDGRYYIILSRLTGQTLIEA</sequence>
<name>A0A8H4RXJ5_9HELO</name>
<evidence type="ECO:0000313" key="2">
    <source>
        <dbReference type="EMBL" id="KAF4637306.1"/>
    </source>
</evidence>
<keyword evidence="3" id="KW-1185">Reference proteome</keyword>
<accession>A0A8H4RXJ5</accession>
<comment type="caution">
    <text evidence="2">The sequence shown here is derived from an EMBL/GenBank/DDBJ whole genome shotgun (WGS) entry which is preliminary data.</text>
</comment>
<reference evidence="2 3" key="1">
    <citation type="submission" date="2020-03" db="EMBL/GenBank/DDBJ databases">
        <title>Draft Genome Sequence of Cudoniella acicularis.</title>
        <authorList>
            <person name="Buettner E."/>
            <person name="Kellner H."/>
        </authorList>
    </citation>
    <scope>NUCLEOTIDE SEQUENCE [LARGE SCALE GENOMIC DNA]</scope>
    <source>
        <strain evidence="2 3">DSM 108380</strain>
    </source>
</reference>
<feature type="region of interest" description="Disordered" evidence="1">
    <location>
        <begin position="51"/>
        <end position="89"/>
    </location>
</feature>
<protein>
    <submittedName>
        <fullName evidence="2">Uncharacterized protein</fullName>
    </submittedName>
</protein>
<evidence type="ECO:0000256" key="1">
    <source>
        <dbReference type="SAM" id="MobiDB-lite"/>
    </source>
</evidence>
<dbReference type="AlphaFoldDB" id="A0A8H4RXJ5"/>
<gene>
    <name evidence="2" type="ORF">G7Y89_g778</name>
</gene>
<dbReference type="Proteomes" id="UP000566819">
    <property type="component" value="Unassembled WGS sequence"/>
</dbReference>
<dbReference type="OrthoDB" id="5404599at2759"/>